<evidence type="ECO:0000313" key="4">
    <source>
        <dbReference type="Proteomes" id="UP001165986"/>
    </source>
</evidence>
<keyword evidence="4" id="KW-1185">Reference proteome</keyword>
<evidence type="ECO:0000313" key="3">
    <source>
        <dbReference type="EMBL" id="MBD6620887.1"/>
    </source>
</evidence>
<reference evidence="3" key="1">
    <citation type="submission" date="2019-07" db="EMBL/GenBank/DDBJ databases">
        <title>Toxilogical consequences of a new and cryptic species of cyanobacteria (Komarekiella delphini-convector) recovered from the epidermis of a bottlenose dolphin and 1500 ft. in the air.</title>
        <authorList>
            <person name="Brown A.O."/>
            <person name="Dvorak P."/>
            <person name="Villanueva C.D."/>
            <person name="Foss A.J."/>
            <person name="Garvey A.D."/>
            <person name="Gibson Q.A."/>
            <person name="Johansen J.R."/>
            <person name="Casamatta D.A."/>
        </authorList>
    </citation>
    <scope>NUCLEOTIDE SEQUENCE</scope>
    <source>
        <strain evidence="3">SJRDD-AB1</strain>
    </source>
</reference>
<feature type="domain" description="Pyrroline-5-carboxylate reductase catalytic N-terminal" evidence="2">
    <location>
        <begin position="2"/>
        <end position="90"/>
    </location>
</feature>
<sequence length="224" mass="24096">MKIGIIGSGNMGRSVGILWAERGHEVFFSSREAAKAQAIAELAGHGARGGTNDAAAAFADVIFYGVRELPSKVFSATDVLASKVLIDCNNSPIPEDFAFEPIAESIAEKFAADVPNAHIVKAFNTFAQEVFELSPDPLGQYQVSCFVCSDNEQAKQTVINLIAEIGFNPVDCGELRRARMVEGLGDFIRFMIGGRKLGSYATISVHQLPQAKEQRLGGRKPGYA</sequence>
<comment type="caution">
    <text evidence="3">The sequence shown here is derived from an EMBL/GenBank/DDBJ whole genome shotgun (WGS) entry which is preliminary data.</text>
</comment>
<dbReference type="EMBL" id="VJXY01000089">
    <property type="protein sequence ID" value="MBD6620887.1"/>
    <property type="molecule type" value="Genomic_DNA"/>
</dbReference>
<dbReference type="Gene3D" id="3.40.50.720">
    <property type="entry name" value="NAD(P)-binding Rossmann-like Domain"/>
    <property type="match status" value="1"/>
</dbReference>
<gene>
    <name evidence="3" type="ORF">FNW02_35435</name>
</gene>
<dbReference type="InterPro" id="IPR036291">
    <property type="entry name" value="NAD(P)-bd_dom_sf"/>
</dbReference>
<protein>
    <submittedName>
        <fullName evidence="3">F420-dependent NADP oxidoreductase</fullName>
    </submittedName>
</protein>
<proteinExistence type="predicted"/>
<dbReference type="Proteomes" id="UP001165986">
    <property type="component" value="Unassembled WGS sequence"/>
</dbReference>
<dbReference type="InterPro" id="IPR051267">
    <property type="entry name" value="STEAP_metalloreductase"/>
</dbReference>
<evidence type="ECO:0000259" key="2">
    <source>
        <dbReference type="Pfam" id="PF03807"/>
    </source>
</evidence>
<dbReference type="SUPFAM" id="SSF51735">
    <property type="entry name" value="NAD(P)-binding Rossmann-fold domains"/>
    <property type="match status" value="1"/>
</dbReference>
<name>A0AA40T5D1_9NOST</name>
<dbReference type="Pfam" id="PF03807">
    <property type="entry name" value="F420_oxidored"/>
    <property type="match status" value="1"/>
</dbReference>
<organism evidence="3 4">
    <name type="scientific">Komarekiella delphini-convector SJRDD-AB1</name>
    <dbReference type="NCBI Taxonomy" id="2593771"/>
    <lineage>
        <taxon>Bacteria</taxon>
        <taxon>Bacillati</taxon>
        <taxon>Cyanobacteriota</taxon>
        <taxon>Cyanophyceae</taxon>
        <taxon>Nostocales</taxon>
        <taxon>Nostocaceae</taxon>
        <taxon>Komarekiella</taxon>
        <taxon>Komarekiella delphini-convector</taxon>
    </lineage>
</organism>
<dbReference type="GO" id="GO:0016491">
    <property type="term" value="F:oxidoreductase activity"/>
    <property type="evidence" value="ECO:0007669"/>
    <property type="project" value="UniProtKB-KW"/>
</dbReference>
<dbReference type="RefSeq" id="WP_191762200.1">
    <property type="nucleotide sequence ID" value="NZ_VJXY01000089.1"/>
</dbReference>
<accession>A0AA40T5D1</accession>
<keyword evidence="1" id="KW-0560">Oxidoreductase</keyword>
<dbReference type="InterPro" id="IPR028939">
    <property type="entry name" value="P5C_Rdtase_cat_N"/>
</dbReference>
<dbReference type="PANTHER" id="PTHR14239">
    <property type="entry name" value="DUDULIN-RELATED"/>
    <property type="match status" value="1"/>
</dbReference>
<evidence type="ECO:0000256" key="1">
    <source>
        <dbReference type="ARBA" id="ARBA00023002"/>
    </source>
</evidence>
<dbReference type="AlphaFoldDB" id="A0AA40T5D1"/>